<reference evidence="9" key="1">
    <citation type="journal article" date="2015" name="Proc. Natl. Acad. Sci. U.S.A.">
        <title>Genome sequence of the Asian Tiger mosquito, Aedes albopictus, reveals insights into its biology, genetics, and evolution.</title>
        <authorList>
            <person name="Chen X.G."/>
            <person name="Jiang X."/>
            <person name="Gu J."/>
            <person name="Xu M."/>
            <person name="Wu Y."/>
            <person name="Deng Y."/>
            <person name="Zhang C."/>
            <person name="Bonizzoni M."/>
            <person name="Dermauw W."/>
            <person name="Vontas J."/>
            <person name="Armbruster P."/>
            <person name="Huang X."/>
            <person name="Yang Y."/>
            <person name="Zhang H."/>
            <person name="He W."/>
            <person name="Peng H."/>
            <person name="Liu Y."/>
            <person name="Wu K."/>
            <person name="Chen J."/>
            <person name="Lirakis M."/>
            <person name="Topalis P."/>
            <person name="Van Leeuwen T."/>
            <person name="Hall A.B."/>
            <person name="Jiang X."/>
            <person name="Thorpe C."/>
            <person name="Mueller R.L."/>
            <person name="Sun C."/>
            <person name="Waterhouse R.M."/>
            <person name="Yan G."/>
            <person name="Tu Z.J."/>
            <person name="Fang X."/>
            <person name="James A.A."/>
        </authorList>
    </citation>
    <scope>NUCLEOTIDE SEQUENCE [LARGE SCALE GENOMIC DNA]</scope>
    <source>
        <strain evidence="9">Foshan</strain>
    </source>
</reference>
<feature type="compositionally biased region" description="Polar residues" evidence="6">
    <location>
        <begin position="321"/>
        <end position="333"/>
    </location>
</feature>
<feature type="compositionally biased region" description="Acidic residues" evidence="6">
    <location>
        <begin position="811"/>
        <end position="820"/>
    </location>
</feature>
<sequence>MMLSEGAVVLDDLHHQIEETIHYCYVCNTPVSNSTNNLCHLFPIMNEDEEALSPATILANMLQLDITPELSHSQAICLQCNLLCNEYQQLLDRVDSIKLQITVSYNSTVTKLAASLTAKELVEAEAEALDDSSMSQDLVLHDTDSEMIAIPLGDLTSVVPVSAGLTLESDSDAPSESIIPQLPKLHLIPRQIESTESITPATKNNSRSIIKVMPKPSTDTSLATVTSSSSSSAMRNEVDISEVPSTAITMEQFFDGGDGNMVEIITDANSTDYIYENVIETIGVHEDDDPGDDGNDGILILKGSSRPSISESTMDDESQQHIESAQSEKSAEFTMSDQAFGQEADPDSAQILIAAANESLNRMKAKLESLFIKTNNNYYCALCSANGGPSTAHNVKTVAIHLKNEHNEKILICEHCDAVFRRRTEYNHHLDQHVAQELTDFRCDVCQTKFNNIRALRMHRKNHVATPKVWSCEVCEKKYSSKNLLDEHMNMHSGKRPFKCSLCPKDFASKYTLTAHMKIHQDRERLYSCKECGKGFYSQNNLIQHEKIHSGVRDYRCPDCGKTFMSQHNLDIHKIVHLNYKPFVCRTCGKGFARKAEIKDHERTHTGERPFVCDICDASFSQRSNLQSHKRATHFNDKRYKCETCSRCFKRRRLLDYHIKASHTGERPYKCDICAATFVYPEHFKKHQKIHTGSKPFACEVCSKTFNSRDNRNAHRFVHSDKKPYECVTCGAGFMRKPQLYSHMQQRGHLNDTIVVNQPRITSEDLLEFDTTTDSIGDPVEFESKDGIILEEDIEGAHILMRDEYYIEEEDIEEEEEEQDEHSQMDGAVPGTSRDGMVANTLQLGDAGELSESTALLASSAGFIEESDIISHDGDDDDDDEGLQMMKLKIANPNAADGITWVNFVSE</sequence>
<dbReference type="SUPFAM" id="SSF57667">
    <property type="entry name" value="beta-beta-alpha zinc fingers"/>
    <property type="match status" value="6"/>
</dbReference>
<evidence type="ECO:0000313" key="9">
    <source>
        <dbReference type="Proteomes" id="UP000069940"/>
    </source>
</evidence>
<evidence type="ECO:0000256" key="3">
    <source>
        <dbReference type="ARBA" id="ARBA00022771"/>
    </source>
</evidence>
<feature type="domain" description="C2H2-type" evidence="7">
    <location>
        <begin position="583"/>
        <end position="610"/>
    </location>
</feature>
<proteinExistence type="predicted"/>
<dbReference type="PANTHER" id="PTHR24379">
    <property type="entry name" value="KRAB AND ZINC FINGER DOMAIN-CONTAINING"/>
    <property type="match status" value="1"/>
</dbReference>
<evidence type="ECO:0000256" key="6">
    <source>
        <dbReference type="SAM" id="MobiDB-lite"/>
    </source>
</evidence>
<keyword evidence="9" id="KW-1185">Reference proteome</keyword>
<name>A0ABM1XRC6_AEDAL</name>
<feature type="domain" description="C2H2-type" evidence="7">
    <location>
        <begin position="640"/>
        <end position="668"/>
    </location>
</feature>
<keyword evidence="3 5" id="KW-0863">Zinc-finger</keyword>
<evidence type="ECO:0000256" key="2">
    <source>
        <dbReference type="ARBA" id="ARBA00022737"/>
    </source>
</evidence>
<feature type="domain" description="C2H2-type" evidence="7">
    <location>
        <begin position="725"/>
        <end position="754"/>
    </location>
</feature>
<dbReference type="InterPro" id="IPR036236">
    <property type="entry name" value="Znf_C2H2_sf"/>
</dbReference>
<dbReference type="GeneID" id="109399108"/>
<feature type="domain" description="C2H2-type" evidence="7">
    <location>
        <begin position="498"/>
        <end position="525"/>
    </location>
</feature>
<reference evidence="8" key="2">
    <citation type="submission" date="2025-05" db="UniProtKB">
        <authorList>
            <consortium name="EnsemblMetazoa"/>
        </authorList>
    </citation>
    <scope>IDENTIFICATION</scope>
    <source>
        <strain evidence="8">Foshan</strain>
    </source>
</reference>
<accession>A0ABM1XRC6</accession>
<feature type="region of interest" description="Disordered" evidence="6">
    <location>
        <begin position="284"/>
        <end position="333"/>
    </location>
</feature>
<dbReference type="Pfam" id="PF00096">
    <property type="entry name" value="zf-C2H2"/>
    <property type="match status" value="7"/>
</dbReference>
<evidence type="ECO:0000259" key="7">
    <source>
        <dbReference type="PROSITE" id="PS50157"/>
    </source>
</evidence>
<dbReference type="Pfam" id="PF13912">
    <property type="entry name" value="zf-C2H2_6"/>
    <property type="match status" value="1"/>
</dbReference>
<feature type="domain" description="C2H2-type" evidence="7">
    <location>
        <begin position="441"/>
        <end position="468"/>
    </location>
</feature>
<feature type="domain" description="C2H2-type" evidence="7">
    <location>
        <begin position="411"/>
        <end position="438"/>
    </location>
</feature>
<keyword evidence="1" id="KW-0479">Metal-binding</keyword>
<feature type="domain" description="C2H2-type" evidence="7">
    <location>
        <begin position="697"/>
        <end position="724"/>
    </location>
</feature>
<dbReference type="PANTHER" id="PTHR24379:SF127">
    <property type="entry name" value="BLOODY FINGERS-RELATED"/>
    <property type="match status" value="1"/>
</dbReference>
<dbReference type="EnsemblMetazoa" id="AALFPA23_002104.R1760">
    <property type="protein sequence ID" value="AALFPA23_002104.P1760"/>
    <property type="gene ID" value="AALFPA23_002104"/>
</dbReference>
<keyword evidence="4" id="KW-0862">Zinc</keyword>
<feature type="domain" description="C2H2-type" evidence="7">
    <location>
        <begin position="527"/>
        <end position="554"/>
    </location>
</feature>
<feature type="region of interest" description="Disordered" evidence="6">
    <location>
        <begin position="811"/>
        <end position="833"/>
    </location>
</feature>
<dbReference type="Gene3D" id="3.30.160.60">
    <property type="entry name" value="Classic Zinc Finger"/>
    <property type="match status" value="11"/>
</dbReference>
<feature type="compositionally biased region" description="Acidic residues" evidence="6">
    <location>
        <begin position="286"/>
        <end position="295"/>
    </location>
</feature>
<dbReference type="PROSITE" id="PS00028">
    <property type="entry name" value="ZINC_FINGER_C2H2_1"/>
    <property type="match status" value="12"/>
</dbReference>
<dbReference type="Proteomes" id="UP000069940">
    <property type="component" value="Unassembled WGS sequence"/>
</dbReference>
<dbReference type="RefSeq" id="XP_019527096.3">
    <property type="nucleotide sequence ID" value="XM_019671551.3"/>
</dbReference>
<evidence type="ECO:0000313" key="8">
    <source>
        <dbReference type="EnsemblMetazoa" id="AALFPA23_002104.P1760"/>
    </source>
</evidence>
<feature type="domain" description="C2H2-type" evidence="7">
    <location>
        <begin position="611"/>
        <end position="639"/>
    </location>
</feature>
<keyword evidence="2" id="KW-0677">Repeat</keyword>
<feature type="domain" description="C2H2-type" evidence="7">
    <location>
        <begin position="555"/>
        <end position="582"/>
    </location>
</feature>
<dbReference type="PROSITE" id="PS50157">
    <property type="entry name" value="ZINC_FINGER_C2H2_2"/>
    <property type="match status" value="12"/>
</dbReference>
<dbReference type="SMART" id="SM00355">
    <property type="entry name" value="ZnF_C2H2"/>
    <property type="match status" value="13"/>
</dbReference>
<protein>
    <recommendedName>
        <fullName evidence="7">C2H2-type domain-containing protein</fullName>
    </recommendedName>
</protein>
<evidence type="ECO:0000256" key="4">
    <source>
        <dbReference type="ARBA" id="ARBA00022833"/>
    </source>
</evidence>
<feature type="domain" description="C2H2-type" evidence="7">
    <location>
        <begin position="470"/>
        <end position="497"/>
    </location>
</feature>
<evidence type="ECO:0000256" key="5">
    <source>
        <dbReference type="PROSITE-ProRule" id="PRU00042"/>
    </source>
</evidence>
<feature type="domain" description="C2H2-type" evidence="7">
    <location>
        <begin position="669"/>
        <end position="696"/>
    </location>
</feature>
<dbReference type="InterPro" id="IPR013087">
    <property type="entry name" value="Znf_C2H2_type"/>
</dbReference>
<organism evidence="8 9">
    <name type="scientific">Aedes albopictus</name>
    <name type="common">Asian tiger mosquito</name>
    <name type="synonym">Stegomyia albopicta</name>
    <dbReference type="NCBI Taxonomy" id="7160"/>
    <lineage>
        <taxon>Eukaryota</taxon>
        <taxon>Metazoa</taxon>
        <taxon>Ecdysozoa</taxon>
        <taxon>Arthropoda</taxon>
        <taxon>Hexapoda</taxon>
        <taxon>Insecta</taxon>
        <taxon>Pterygota</taxon>
        <taxon>Neoptera</taxon>
        <taxon>Endopterygota</taxon>
        <taxon>Diptera</taxon>
        <taxon>Nematocera</taxon>
        <taxon>Culicoidea</taxon>
        <taxon>Culicidae</taxon>
        <taxon>Culicinae</taxon>
        <taxon>Aedini</taxon>
        <taxon>Aedes</taxon>
        <taxon>Stegomyia</taxon>
    </lineage>
</organism>
<dbReference type="Pfam" id="PF12874">
    <property type="entry name" value="zf-met"/>
    <property type="match status" value="1"/>
</dbReference>
<evidence type="ECO:0000256" key="1">
    <source>
        <dbReference type="ARBA" id="ARBA00022723"/>
    </source>
</evidence>